<dbReference type="OrthoDB" id="9762826at2"/>
<name>A0A1B8RM44_9CLOT</name>
<dbReference type="CDD" id="cd00075">
    <property type="entry name" value="HATPase"/>
    <property type="match status" value="1"/>
</dbReference>
<organism evidence="13 14">
    <name type="scientific">Clostridium paraputrificum</name>
    <dbReference type="NCBI Taxonomy" id="29363"/>
    <lineage>
        <taxon>Bacteria</taxon>
        <taxon>Bacillati</taxon>
        <taxon>Bacillota</taxon>
        <taxon>Clostridia</taxon>
        <taxon>Eubacteriales</taxon>
        <taxon>Clostridiaceae</taxon>
        <taxon>Clostridium</taxon>
    </lineage>
</organism>
<keyword evidence="14" id="KW-1185">Reference proteome</keyword>
<dbReference type="InterPro" id="IPR036890">
    <property type="entry name" value="HATPase_C_sf"/>
</dbReference>
<comment type="catalytic activity">
    <reaction evidence="1">
        <text>ATP + protein L-histidine = ADP + protein N-phospho-L-histidine.</text>
        <dbReference type="EC" id="2.7.13.3"/>
    </reaction>
</comment>
<dbReference type="InterPro" id="IPR003661">
    <property type="entry name" value="HisK_dim/P_dom"/>
</dbReference>
<dbReference type="CDD" id="cd06225">
    <property type="entry name" value="HAMP"/>
    <property type="match status" value="1"/>
</dbReference>
<evidence type="ECO:0000256" key="4">
    <source>
        <dbReference type="ARBA" id="ARBA00022553"/>
    </source>
</evidence>
<evidence type="ECO:0000313" key="13">
    <source>
        <dbReference type="EMBL" id="OBY09942.1"/>
    </source>
</evidence>
<keyword evidence="5" id="KW-0808">Transferase</keyword>
<evidence type="ECO:0000256" key="10">
    <source>
        <dbReference type="SAM" id="Phobius"/>
    </source>
</evidence>
<evidence type="ECO:0000256" key="9">
    <source>
        <dbReference type="SAM" id="Coils"/>
    </source>
</evidence>
<feature type="domain" description="HAMP" evidence="12">
    <location>
        <begin position="197"/>
        <end position="249"/>
    </location>
</feature>
<dbReference type="PANTHER" id="PTHR45453:SF3">
    <property type="entry name" value="HISTIDINE KINASE"/>
    <property type="match status" value="1"/>
</dbReference>
<dbReference type="EC" id="2.7.13.3" evidence="3"/>
<sequence>MKNNLSKKIFIITLSLLLGLMIVIFIFQTFFFQSFYELKKKNNLVKDINRFTSLYANQTQDYNSIGKALIILESETNSRIGIFSSITGDTLYISDSYSEDTAYVRTLKQLLKNNNLRKEIIASGKPQTIDFIDPNSNSTKIGVLAPMSLYSTNDSILISVTSIQPIQEASDVIREFYSYIFIGFIFISILLSTVYTNLISKPLIKINNVAKKMSQMNFNEKCKIDREDEIGNLASTLNFLSSNLDGALQDLKEKNKKLEEDIEKERNLEIMRKDFVDSVSHELKTPIGIIEGYAEGLKDGIVSGDNALEYLETIIDESKKMSILVTNMLEISRLESGVIKPNLEIFNINRLIKNLVNKFTIEANENGLRIIFDEKTDFSYVKADRFKMEQVLTNLITNAIKYTPENNDIVVSISMKDSFYEISVINYGIQIDKNDIDKLFNKFYRIDKARSRNKNSTGLGLSIVKNILDIHNFNYSLNNIENAVEFKFLLPVENPPEE</sequence>
<keyword evidence="8 10" id="KW-0472">Membrane</keyword>
<evidence type="ECO:0000256" key="8">
    <source>
        <dbReference type="ARBA" id="ARBA00023136"/>
    </source>
</evidence>
<dbReference type="Gene3D" id="6.10.340.10">
    <property type="match status" value="1"/>
</dbReference>
<keyword evidence="9" id="KW-0175">Coiled coil</keyword>
<feature type="domain" description="Histidine kinase" evidence="11">
    <location>
        <begin position="278"/>
        <end position="494"/>
    </location>
</feature>
<dbReference type="InterPro" id="IPR036097">
    <property type="entry name" value="HisK_dim/P_sf"/>
</dbReference>
<dbReference type="InterPro" id="IPR003594">
    <property type="entry name" value="HATPase_dom"/>
</dbReference>
<keyword evidence="4" id="KW-0597">Phosphoprotein</keyword>
<evidence type="ECO:0000259" key="11">
    <source>
        <dbReference type="PROSITE" id="PS50109"/>
    </source>
</evidence>
<feature type="transmembrane region" description="Helical" evidence="10">
    <location>
        <begin position="176"/>
        <end position="198"/>
    </location>
</feature>
<evidence type="ECO:0000256" key="7">
    <source>
        <dbReference type="ARBA" id="ARBA00023012"/>
    </source>
</evidence>
<protein>
    <recommendedName>
        <fullName evidence="3">histidine kinase</fullName>
        <ecNumber evidence="3">2.7.13.3</ecNumber>
    </recommendedName>
</protein>
<comment type="subcellular location">
    <subcellularLocation>
        <location evidence="2">Membrane</location>
    </subcellularLocation>
</comment>
<evidence type="ECO:0000256" key="6">
    <source>
        <dbReference type="ARBA" id="ARBA00022777"/>
    </source>
</evidence>
<dbReference type="PROSITE" id="PS50109">
    <property type="entry name" value="HIS_KIN"/>
    <property type="match status" value="1"/>
</dbReference>
<dbReference type="Pfam" id="PF02518">
    <property type="entry name" value="HATPase_c"/>
    <property type="match status" value="1"/>
</dbReference>
<dbReference type="SUPFAM" id="SSF47384">
    <property type="entry name" value="Homodimeric domain of signal transducing histidine kinase"/>
    <property type="match status" value="1"/>
</dbReference>
<evidence type="ECO:0000256" key="5">
    <source>
        <dbReference type="ARBA" id="ARBA00022679"/>
    </source>
</evidence>
<dbReference type="SMART" id="SM00387">
    <property type="entry name" value="HATPase_c"/>
    <property type="match status" value="1"/>
</dbReference>
<evidence type="ECO:0000256" key="2">
    <source>
        <dbReference type="ARBA" id="ARBA00004370"/>
    </source>
</evidence>
<dbReference type="InterPro" id="IPR003660">
    <property type="entry name" value="HAMP_dom"/>
</dbReference>
<dbReference type="GO" id="GO:0000155">
    <property type="term" value="F:phosphorelay sensor kinase activity"/>
    <property type="evidence" value="ECO:0007669"/>
    <property type="project" value="InterPro"/>
</dbReference>
<dbReference type="GO" id="GO:0016036">
    <property type="term" value="P:cellular response to phosphate starvation"/>
    <property type="evidence" value="ECO:0007669"/>
    <property type="project" value="TreeGrafter"/>
</dbReference>
<dbReference type="FunFam" id="3.30.565.10:FF:000006">
    <property type="entry name" value="Sensor histidine kinase WalK"/>
    <property type="match status" value="1"/>
</dbReference>
<keyword evidence="7" id="KW-0902">Two-component regulatory system</keyword>
<dbReference type="GeneID" id="42775766"/>
<dbReference type="EMBL" id="MAPZ01000025">
    <property type="protein sequence ID" value="OBY09942.1"/>
    <property type="molecule type" value="Genomic_DNA"/>
</dbReference>
<proteinExistence type="predicted"/>
<dbReference type="SUPFAM" id="SSF55874">
    <property type="entry name" value="ATPase domain of HSP90 chaperone/DNA topoisomerase II/histidine kinase"/>
    <property type="match status" value="1"/>
</dbReference>
<dbReference type="AlphaFoldDB" id="A0A1B8RM44"/>
<keyword evidence="6 13" id="KW-0418">Kinase</keyword>
<dbReference type="FunFam" id="1.10.287.130:FF:000001">
    <property type="entry name" value="Two-component sensor histidine kinase"/>
    <property type="match status" value="1"/>
</dbReference>
<dbReference type="GO" id="GO:0005886">
    <property type="term" value="C:plasma membrane"/>
    <property type="evidence" value="ECO:0007669"/>
    <property type="project" value="TreeGrafter"/>
</dbReference>
<gene>
    <name evidence="13" type="ORF">CP373A1_12640</name>
</gene>
<dbReference type="Proteomes" id="UP000092714">
    <property type="component" value="Unassembled WGS sequence"/>
</dbReference>
<evidence type="ECO:0000259" key="12">
    <source>
        <dbReference type="PROSITE" id="PS50885"/>
    </source>
</evidence>
<evidence type="ECO:0000256" key="1">
    <source>
        <dbReference type="ARBA" id="ARBA00000085"/>
    </source>
</evidence>
<dbReference type="SMART" id="SM00388">
    <property type="entry name" value="HisKA"/>
    <property type="match status" value="1"/>
</dbReference>
<comment type="caution">
    <text evidence="13">The sequence shown here is derived from an EMBL/GenBank/DDBJ whole genome shotgun (WGS) entry which is preliminary data.</text>
</comment>
<feature type="coiled-coil region" evidence="9">
    <location>
        <begin position="237"/>
        <end position="271"/>
    </location>
</feature>
<dbReference type="CDD" id="cd00082">
    <property type="entry name" value="HisKA"/>
    <property type="match status" value="1"/>
</dbReference>
<dbReference type="eggNOG" id="COG5002">
    <property type="taxonomic scope" value="Bacteria"/>
</dbReference>
<dbReference type="Gene3D" id="3.30.565.10">
    <property type="entry name" value="Histidine kinase-like ATPase, C-terminal domain"/>
    <property type="match status" value="1"/>
</dbReference>
<dbReference type="SUPFAM" id="SSF158472">
    <property type="entry name" value="HAMP domain-like"/>
    <property type="match status" value="1"/>
</dbReference>
<dbReference type="InterPro" id="IPR050351">
    <property type="entry name" value="BphY/WalK/GraS-like"/>
</dbReference>
<accession>A0A1B8RM44</accession>
<dbReference type="SMART" id="SM00304">
    <property type="entry name" value="HAMP"/>
    <property type="match status" value="1"/>
</dbReference>
<dbReference type="PANTHER" id="PTHR45453">
    <property type="entry name" value="PHOSPHATE REGULON SENSOR PROTEIN PHOR"/>
    <property type="match status" value="1"/>
</dbReference>
<dbReference type="PROSITE" id="PS50885">
    <property type="entry name" value="HAMP"/>
    <property type="match status" value="1"/>
</dbReference>
<dbReference type="GO" id="GO:0004721">
    <property type="term" value="F:phosphoprotein phosphatase activity"/>
    <property type="evidence" value="ECO:0007669"/>
    <property type="project" value="TreeGrafter"/>
</dbReference>
<keyword evidence="10" id="KW-0812">Transmembrane</keyword>
<dbReference type="Pfam" id="PF00512">
    <property type="entry name" value="HisKA"/>
    <property type="match status" value="1"/>
</dbReference>
<dbReference type="InterPro" id="IPR005467">
    <property type="entry name" value="His_kinase_dom"/>
</dbReference>
<keyword evidence="10" id="KW-1133">Transmembrane helix</keyword>
<dbReference type="Gene3D" id="1.10.287.130">
    <property type="match status" value="1"/>
</dbReference>
<feature type="transmembrane region" description="Helical" evidence="10">
    <location>
        <begin position="9"/>
        <end position="32"/>
    </location>
</feature>
<dbReference type="RefSeq" id="WP_027097935.1">
    <property type="nucleotide sequence ID" value="NZ_CAXSZC010000002.1"/>
</dbReference>
<evidence type="ECO:0000256" key="3">
    <source>
        <dbReference type="ARBA" id="ARBA00012438"/>
    </source>
</evidence>
<reference evidence="13 14" key="1">
    <citation type="submission" date="2016-06" db="EMBL/GenBank/DDBJ databases">
        <authorList>
            <person name="Kjaerup R.B."/>
            <person name="Dalgaard T.S."/>
            <person name="Juul-Madsen H.R."/>
        </authorList>
    </citation>
    <scope>NUCLEOTIDE SEQUENCE [LARGE SCALE GENOMIC DNA]</scope>
    <source>
        <strain evidence="13 14">373-A1</strain>
    </source>
</reference>
<evidence type="ECO:0000313" key="14">
    <source>
        <dbReference type="Proteomes" id="UP000092714"/>
    </source>
</evidence>